<feature type="region of interest" description="Disordered" evidence="1">
    <location>
        <begin position="462"/>
        <end position="484"/>
    </location>
</feature>
<dbReference type="EMBL" id="JBBWWT010000002">
    <property type="protein sequence ID" value="MEL1263983.1"/>
    <property type="molecule type" value="Genomic_DNA"/>
</dbReference>
<evidence type="ECO:0000313" key="4">
    <source>
        <dbReference type="Proteomes" id="UP001459204"/>
    </source>
</evidence>
<feature type="region of interest" description="Disordered" evidence="1">
    <location>
        <begin position="424"/>
        <end position="449"/>
    </location>
</feature>
<organism evidence="3 4">
    <name type="scientific">Pseudoxanthomonas putridarboris</name>
    <dbReference type="NCBI Taxonomy" id="752605"/>
    <lineage>
        <taxon>Bacteria</taxon>
        <taxon>Pseudomonadati</taxon>
        <taxon>Pseudomonadota</taxon>
        <taxon>Gammaproteobacteria</taxon>
        <taxon>Lysobacterales</taxon>
        <taxon>Lysobacteraceae</taxon>
        <taxon>Pseudoxanthomonas</taxon>
    </lineage>
</organism>
<evidence type="ECO:0000313" key="3">
    <source>
        <dbReference type="EMBL" id="MEL1263983.1"/>
    </source>
</evidence>
<feature type="chain" id="PRO_5045216063" description="Right handed beta helix region" evidence="2">
    <location>
        <begin position="20"/>
        <end position="484"/>
    </location>
</feature>
<evidence type="ECO:0000256" key="1">
    <source>
        <dbReference type="SAM" id="MobiDB-lite"/>
    </source>
</evidence>
<dbReference type="Proteomes" id="UP001459204">
    <property type="component" value="Unassembled WGS sequence"/>
</dbReference>
<dbReference type="InterPro" id="IPR012334">
    <property type="entry name" value="Pectin_lyas_fold"/>
</dbReference>
<feature type="compositionally biased region" description="Basic and acidic residues" evidence="1">
    <location>
        <begin position="424"/>
        <end position="437"/>
    </location>
</feature>
<feature type="region of interest" description="Disordered" evidence="1">
    <location>
        <begin position="328"/>
        <end position="348"/>
    </location>
</feature>
<evidence type="ECO:0000256" key="2">
    <source>
        <dbReference type="SAM" id="SignalP"/>
    </source>
</evidence>
<evidence type="ECO:0008006" key="5">
    <source>
        <dbReference type="Google" id="ProtNLM"/>
    </source>
</evidence>
<reference evidence="3 4" key="1">
    <citation type="submission" date="2024-04" db="EMBL/GenBank/DDBJ databases">
        <title>Draft genome sequence of Pseudoxanthomonas putridarboris WD12.</title>
        <authorList>
            <person name="Oh J."/>
        </authorList>
    </citation>
    <scope>NUCLEOTIDE SEQUENCE [LARGE SCALE GENOMIC DNA]</scope>
    <source>
        <strain evidence="3 4">WD12</strain>
    </source>
</reference>
<protein>
    <recommendedName>
        <fullName evidence="5">Right handed beta helix region</fullName>
    </recommendedName>
</protein>
<proteinExistence type="predicted"/>
<comment type="caution">
    <text evidence="3">The sequence shown here is derived from an EMBL/GenBank/DDBJ whole genome shotgun (WGS) entry which is preliminary data.</text>
</comment>
<sequence length="484" mass="52133">MLLPCALLLWLAATQAVCAKTYTVGPSGRQYTQLADVFRENDLEPGDVIAVDGDAVYDGGIVVGEDDGGSAEAPVVIQWRRGVGKQRPILKGGQYHTIKFQQSNHVTLEGFEVTGGPNSCIFSEAHGITVRDVIVRDCPGHGILGADRLSGSFTLEYSEIRNSGNGMGQHPIYMQSDEVAFPGSVFRMRFNYLHAGRGGNLVKVRHERSEIHYNWLEGAAYQALELIGPDCWEQQEGWTTALKREDAEVVGNVIIQSGRWANAIRIGGDLNGRSEGHVRLLNNTIVFDRPGPANAVMVQLGAGSLEMYNNVVYQSIGGTPALVRENDVDDTPEPCGPQERAPWSDGRRVAGSGNWIQRGASAPPEWTQTVIGEAPGLVDVDQLSLRPGPASPLVRRGVPQAATLSATAFVSPLAEVLFEPPLRTRIEPGSERRRQDDPAAPDIGALSGADAPIALVAGSDGKLRKWAGPAPAPHARRWTPPSRE</sequence>
<accession>A0ABU9IYG0</accession>
<keyword evidence="4" id="KW-1185">Reference proteome</keyword>
<feature type="signal peptide" evidence="2">
    <location>
        <begin position="1"/>
        <end position="19"/>
    </location>
</feature>
<name>A0ABU9IYG0_9GAMM</name>
<dbReference type="SUPFAM" id="SSF51126">
    <property type="entry name" value="Pectin lyase-like"/>
    <property type="match status" value="1"/>
</dbReference>
<keyword evidence="2" id="KW-0732">Signal</keyword>
<dbReference type="RefSeq" id="WP_341725162.1">
    <property type="nucleotide sequence ID" value="NZ_JBBWWT010000002.1"/>
</dbReference>
<dbReference type="InterPro" id="IPR011050">
    <property type="entry name" value="Pectin_lyase_fold/virulence"/>
</dbReference>
<dbReference type="Gene3D" id="2.160.20.10">
    <property type="entry name" value="Single-stranded right-handed beta-helix, Pectin lyase-like"/>
    <property type="match status" value="1"/>
</dbReference>
<gene>
    <name evidence="3" type="ORF">AAD027_06300</name>
</gene>